<evidence type="ECO:0000256" key="1">
    <source>
        <dbReference type="SAM" id="MobiDB-lite"/>
    </source>
</evidence>
<protein>
    <submittedName>
        <fullName evidence="2">Uncharacterized protein</fullName>
    </submittedName>
</protein>
<dbReference type="OrthoDB" id="1684184at2759"/>
<organism evidence="2 3">
    <name type="scientific">Carnegiea gigantea</name>
    <dbReference type="NCBI Taxonomy" id="171969"/>
    <lineage>
        <taxon>Eukaryota</taxon>
        <taxon>Viridiplantae</taxon>
        <taxon>Streptophyta</taxon>
        <taxon>Embryophyta</taxon>
        <taxon>Tracheophyta</taxon>
        <taxon>Spermatophyta</taxon>
        <taxon>Magnoliopsida</taxon>
        <taxon>eudicotyledons</taxon>
        <taxon>Gunneridae</taxon>
        <taxon>Pentapetalae</taxon>
        <taxon>Caryophyllales</taxon>
        <taxon>Cactineae</taxon>
        <taxon>Cactaceae</taxon>
        <taxon>Cactoideae</taxon>
        <taxon>Echinocereeae</taxon>
        <taxon>Carnegiea</taxon>
    </lineage>
</organism>
<feature type="compositionally biased region" description="Basic and acidic residues" evidence="1">
    <location>
        <begin position="235"/>
        <end position="254"/>
    </location>
</feature>
<feature type="compositionally biased region" description="Basic and acidic residues" evidence="1">
    <location>
        <begin position="216"/>
        <end position="226"/>
    </location>
</feature>
<reference evidence="2" key="1">
    <citation type="submission" date="2022-04" db="EMBL/GenBank/DDBJ databases">
        <title>Carnegiea gigantea Genome sequencing and assembly v2.</title>
        <authorList>
            <person name="Copetti D."/>
            <person name="Sanderson M.J."/>
            <person name="Burquez A."/>
            <person name="Wojciechowski M.F."/>
        </authorList>
    </citation>
    <scope>NUCLEOTIDE SEQUENCE</scope>
    <source>
        <strain evidence="2">SGP5-SGP5p</strain>
        <tissue evidence="2">Aerial part</tissue>
    </source>
</reference>
<feature type="compositionally biased region" description="Low complexity" evidence="1">
    <location>
        <begin position="15"/>
        <end position="27"/>
    </location>
</feature>
<name>A0A9Q1QNP7_9CARY</name>
<dbReference type="Proteomes" id="UP001153076">
    <property type="component" value="Unassembled WGS sequence"/>
</dbReference>
<dbReference type="AlphaFoldDB" id="A0A9Q1QNP7"/>
<evidence type="ECO:0000313" key="2">
    <source>
        <dbReference type="EMBL" id="KAJ8448156.1"/>
    </source>
</evidence>
<keyword evidence="3" id="KW-1185">Reference proteome</keyword>
<dbReference type="EMBL" id="JAKOGI010000032">
    <property type="protein sequence ID" value="KAJ8448156.1"/>
    <property type="molecule type" value="Genomic_DNA"/>
</dbReference>
<feature type="compositionally biased region" description="Basic and acidic residues" evidence="1">
    <location>
        <begin position="125"/>
        <end position="156"/>
    </location>
</feature>
<feature type="compositionally biased region" description="Low complexity" evidence="1">
    <location>
        <begin position="41"/>
        <end position="52"/>
    </location>
</feature>
<feature type="compositionally biased region" description="Basic and acidic residues" evidence="1">
    <location>
        <begin position="303"/>
        <end position="344"/>
    </location>
</feature>
<accession>A0A9Q1QNP7</accession>
<feature type="region of interest" description="Disordered" evidence="1">
    <location>
        <begin position="180"/>
        <end position="344"/>
    </location>
</feature>
<comment type="caution">
    <text evidence="2">The sequence shown here is derived from an EMBL/GenBank/DDBJ whole genome shotgun (WGS) entry which is preliminary data.</text>
</comment>
<feature type="region of interest" description="Disordered" evidence="1">
    <location>
        <begin position="1"/>
        <end position="158"/>
    </location>
</feature>
<sequence length="344" mass="38069">MLELYEQNRAPPNQGSEAEASIAGGASNRAVSRTSAEEQVLNSNSLLAGAAAKPGSLKPPIASQLPDHSSKHAGPPKSSQNRNNDHASSDHRAHGEPRAAEPSVQQENLGDGQHMRAGTDWNSSEDSKEKNAGGNKAREGGDSKEKYHTNNIEVKEAVQTQSPAEMIEKIDANKLKEIREKRRKSRSDVIRKKDSIDEYDPILKELEEGVELAAAEGEKSKQEKKQNWSQPSTTLDHESLHHSKHLESFGDRHHVGPKGRQIHGLDSENVEEGEVSALDDSSWDYQSPQSSERKRKPGSPTDKTGDGKRWRDNVSGDFSEDKNRMGRSGYPDRDHKRHLQENHA</sequence>
<evidence type="ECO:0000313" key="3">
    <source>
        <dbReference type="Proteomes" id="UP001153076"/>
    </source>
</evidence>
<feature type="compositionally biased region" description="Basic and acidic residues" evidence="1">
    <location>
        <begin position="180"/>
        <end position="207"/>
    </location>
</feature>
<proteinExistence type="predicted"/>
<feature type="compositionally biased region" description="Basic and acidic residues" evidence="1">
    <location>
        <begin position="83"/>
        <end position="99"/>
    </location>
</feature>
<gene>
    <name evidence="2" type="ORF">Cgig2_031880</name>
</gene>